<dbReference type="OrthoDB" id="9807797at2"/>
<dbReference type="STRING" id="1121279.SAMN02745887_02745"/>
<proteinExistence type="inferred from homology"/>
<protein>
    <recommendedName>
        <fullName evidence="4">Peptidyl-prolyl cis-trans isomerase</fullName>
        <shortName evidence="4">PPIase</shortName>
        <ecNumber evidence="4">5.2.1.8</ecNumber>
    </recommendedName>
</protein>
<dbReference type="InterPro" id="IPR029000">
    <property type="entry name" value="Cyclophilin-like_dom_sf"/>
</dbReference>
<gene>
    <name evidence="6" type="ORF">SAMN02745887_02745</name>
</gene>
<dbReference type="Pfam" id="PF00160">
    <property type="entry name" value="Pro_isomerase"/>
    <property type="match status" value="1"/>
</dbReference>
<evidence type="ECO:0000256" key="4">
    <source>
        <dbReference type="RuleBase" id="RU363019"/>
    </source>
</evidence>
<feature type="signal peptide" evidence="4">
    <location>
        <begin position="1"/>
        <end position="18"/>
    </location>
</feature>
<dbReference type="InterPro" id="IPR044665">
    <property type="entry name" value="E_coli_cyclophilin_A-like"/>
</dbReference>
<evidence type="ECO:0000256" key="1">
    <source>
        <dbReference type="ARBA" id="ARBA00007365"/>
    </source>
</evidence>
<evidence type="ECO:0000256" key="3">
    <source>
        <dbReference type="ARBA" id="ARBA00023235"/>
    </source>
</evidence>
<reference evidence="6 7" key="1">
    <citation type="submission" date="2016-11" db="EMBL/GenBank/DDBJ databases">
        <authorList>
            <person name="Jaros S."/>
            <person name="Januszkiewicz K."/>
            <person name="Wedrychowicz H."/>
        </authorList>
    </citation>
    <scope>NUCLEOTIDE SEQUENCE [LARGE SCALE GENOMIC DNA]</scope>
    <source>
        <strain evidence="6 7">DSM 18899</strain>
    </source>
</reference>
<dbReference type="CDD" id="cd01920">
    <property type="entry name" value="cyclophilin_EcCYP_like"/>
    <property type="match status" value="1"/>
</dbReference>
<organism evidence="6 7">
    <name type="scientific">Chitinimonas taiwanensis DSM 18899</name>
    <dbReference type="NCBI Taxonomy" id="1121279"/>
    <lineage>
        <taxon>Bacteria</taxon>
        <taxon>Pseudomonadati</taxon>
        <taxon>Pseudomonadota</taxon>
        <taxon>Betaproteobacteria</taxon>
        <taxon>Neisseriales</taxon>
        <taxon>Chitinibacteraceae</taxon>
        <taxon>Chitinimonas</taxon>
    </lineage>
</organism>
<dbReference type="PROSITE" id="PS00170">
    <property type="entry name" value="CSA_PPIASE_1"/>
    <property type="match status" value="1"/>
</dbReference>
<dbReference type="Gene3D" id="2.40.100.10">
    <property type="entry name" value="Cyclophilin-like"/>
    <property type="match status" value="1"/>
</dbReference>
<dbReference type="AlphaFoldDB" id="A0A1K2HMW7"/>
<dbReference type="PRINTS" id="PR00153">
    <property type="entry name" value="CSAPPISMRASE"/>
</dbReference>
<evidence type="ECO:0000259" key="5">
    <source>
        <dbReference type="PROSITE" id="PS50072"/>
    </source>
</evidence>
<dbReference type="Proteomes" id="UP000186513">
    <property type="component" value="Unassembled WGS sequence"/>
</dbReference>
<dbReference type="RefSeq" id="WP_072429249.1">
    <property type="nucleotide sequence ID" value="NZ_FPKR01000011.1"/>
</dbReference>
<sequence length="185" mass="20046">MQGLLLSALLALAPLAYAANPHVLLSTNQGDVEIELFADKAPKTVENFLRYVKKGHYNGTVFHRVIPGFVAQGGGYGVDMREKPTDKPIQNEANNGLSNSVGTLSMARTNDPHSASAQFYINLRNNVMLDHRDQSPRGWGYAVFGKVVKGMAVVEKMAAQPTGYVNGMPDVPLQPIIVKTATQLP</sequence>
<accession>A0A1K2HMW7</accession>
<evidence type="ECO:0000313" key="7">
    <source>
        <dbReference type="Proteomes" id="UP000186513"/>
    </source>
</evidence>
<feature type="domain" description="PPIase cyclophilin-type" evidence="5">
    <location>
        <begin position="30"/>
        <end position="183"/>
    </location>
</feature>
<dbReference type="PROSITE" id="PS50072">
    <property type="entry name" value="CSA_PPIASE_2"/>
    <property type="match status" value="1"/>
</dbReference>
<dbReference type="EMBL" id="FPKR01000011">
    <property type="protein sequence ID" value="SFZ78037.1"/>
    <property type="molecule type" value="Genomic_DNA"/>
</dbReference>
<dbReference type="EC" id="5.2.1.8" evidence="4"/>
<dbReference type="PANTHER" id="PTHR43246">
    <property type="entry name" value="PEPTIDYL-PROLYL CIS-TRANS ISOMERASE CYP38, CHLOROPLASTIC"/>
    <property type="match status" value="1"/>
</dbReference>
<keyword evidence="3 4" id="KW-0413">Isomerase</keyword>
<evidence type="ECO:0000256" key="2">
    <source>
        <dbReference type="ARBA" id="ARBA00023110"/>
    </source>
</evidence>
<comment type="function">
    <text evidence="4">PPIases accelerate the folding of proteins. It catalyzes the cis-trans isomerization of proline imidic peptide bonds in oligopeptides.</text>
</comment>
<dbReference type="SUPFAM" id="SSF50891">
    <property type="entry name" value="Cyclophilin-like"/>
    <property type="match status" value="1"/>
</dbReference>
<comment type="similarity">
    <text evidence="1 4">Belongs to the cyclophilin-type PPIase family.</text>
</comment>
<dbReference type="GO" id="GO:0003755">
    <property type="term" value="F:peptidyl-prolyl cis-trans isomerase activity"/>
    <property type="evidence" value="ECO:0007669"/>
    <property type="project" value="UniProtKB-UniRule"/>
</dbReference>
<evidence type="ECO:0000313" key="6">
    <source>
        <dbReference type="EMBL" id="SFZ78037.1"/>
    </source>
</evidence>
<keyword evidence="4" id="KW-0732">Signal</keyword>
<dbReference type="GO" id="GO:0006457">
    <property type="term" value="P:protein folding"/>
    <property type="evidence" value="ECO:0007669"/>
    <property type="project" value="InterPro"/>
</dbReference>
<comment type="catalytic activity">
    <reaction evidence="4">
        <text>[protein]-peptidylproline (omega=180) = [protein]-peptidylproline (omega=0)</text>
        <dbReference type="Rhea" id="RHEA:16237"/>
        <dbReference type="Rhea" id="RHEA-COMP:10747"/>
        <dbReference type="Rhea" id="RHEA-COMP:10748"/>
        <dbReference type="ChEBI" id="CHEBI:83833"/>
        <dbReference type="ChEBI" id="CHEBI:83834"/>
        <dbReference type="EC" id="5.2.1.8"/>
    </reaction>
</comment>
<feature type="chain" id="PRO_5011814853" description="Peptidyl-prolyl cis-trans isomerase" evidence="4">
    <location>
        <begin position="19"/>
        <end position="185"/>
    </location>
</feature>
<keyword evidence="2 4" id="KW-0697">Rotamase</keyword>
<dbReference type="InterPro" id="IPR020892">
    <property type="entry name" value="Cyclophilin-type_PPIase_CS"/>
</dbReference>
<name>A0A1K2HMW7_9NEIS</name>
<keyword evidence="7" id="KW-1185">Reference proteome</keyword>
<dbReference type="InterPro" id="IPR002130">
    <property type="entry name" value="Cyclophilin-type_PPIase_dom"/>
</dbReference>